<dbReference type="InterPro" id="IPR002490">
    <property type="entry name" value="V-ATPase_116kDa_su"/>
</dbReference>
<protein>
    <recommendedName>
        <fullName evidence="9">V-type proton ATPase subunit a</fullName>
    </recommendedName>
</protein>
<organism evidence="12 13">
    <name type="scientific">Chlamydomonas eustigma</name>
    <dbReference type="NCBI Taxonomy" id="1157962"/>
    <lineage>
        <taxon>Eukaryota</taxon>
        <taxon>Viridiplantae</taxon>
        <taxon>Chlorophyta</taxon>
        <taxon>core chlorophytes</taxon>
        <taxon>Chlorophyceae</taxon>
        <taxon>CS clade</taxon>
        <taxon>Chlamydomonadales</taxon>
        <taxon>Chlamydomonadaceae</taxon>
        <taxon>Chlamydomonas</taxon>
    </lineage>
</organism>
<evidence type="ECO:0000256" key="7">
    <source>
        <dbReference type="ARBA" id="ARBA00023065"/>
    </source>
</evidence>
<gene>
    <name evidence="12" type="ORF">CEUSTIGMA_g654.t1</name>
</gene>
<dbReference type="Proteomes" id="UP000232323">
    <property type="component" value="Unassembled WGS sequence"/>
</dbReference>
<evidence type="ECO:0000256" key="9">
    <source>
        <dbReference type="RuleBase" id="RU361189"/>
    </source>
</evidence>
<evidence type="ECO:0000256" key="3">
    <source>
        <dbReference type="ARBA" id="ARBA00022448"/>
    </source>
</evidence>
<feature type="compositionally biased region" description="Basic and acidic residues" evidence="11">
    <location>
        <begin position="697"/>
        <end position="707"/>
    </location>
</feature>
<dbReference type="PANTHER" id="PTHR11629">
    <property type="entry name" value="VACUOLAR PROTON ATPASES"/>
    <property type="match status" value="1"/>
</dbReference>
<evidence type="ECO:0000256" key="4">
    <source>
        <dbReference type="ARBA" id="ARBA00022692"/>
    </source>
</evidence>
<evidence type="ECO:0000256" key="11">
    <source>
        <dbReference type="SAM" id="MobiDB-lite"/>
    </source>
</evidence>
<feature type="transmembrane region" description="Helical" evidence="9">
    <location>
        <begin position="426"/>
        <end position="450"/>
    </location>
</feature>
<dbReference type="EMBL" id="BEGY01000002">
    <property type="protein sequence ID" value="GAX73201.1"/>
    <property type="molecule type" value="Genomic_DNA"/>
</dbReference>
<name>A0A250WQY1_9CHLO</name>
<dbReference type="GO" id="GO:0000220">
    <property type="term" value="C:vacuolar proton-transporting V-type ATPase, V0 domain"/>
    <property type="evidence" value="ECO:0007669"/>
    <property type="project" value="InterPro"/>
</dbReference>
<comment type="caution">
    <text evidence="12">The sequence shown here is derived from an EMBL/GenBank/DDBJ whole genome shotgun (WGS) entry which is preliminary data.</text>
</comment>
<dbReference type="Pfam" id="PF01496">
    <property type="entry name" value="V_ATPase_I"/>
    <property type="match status" value="1"/>
</dbReference>
<keyword evidence="5 9" id="KW-0375">Hydrogen ion transport</keyword>
<keyword evidence="6 9" id="KW-1133">Transmembrane helix</keyword>
<feature type="transmembrane region" description="Helical" evidence="9">
    <location>
        <begin position="652"/>
        <end position="671"/>
    </location>
</feature>
<evidence type="ECO:0000313" key="13">
    <source>
        <dbReference type="Proteomes" id="UP000232323"/>
    </source>
</evidence>
<evidence type="ECO:0000256" key="1">
    <source>
        <dbReference type="ARBA" id="ARBA00004141"/>
    </source>
</evidence>
<dbReference type="OrthoDB" id="10264220at2759"/>
<keyword evidence="10" id="KW-0175">Coiled coil</keyword>
<keyword evidence="13" id="KW-1185">Reference proteome</keyword>
<evidence type="ECO:0000256" key="8">
    <source>
        <dbReference type="ARBA" id="ARBA00023136"/>
    </source>
</evidence>
<dbReference type="GO" id="GO:0046961">
    <property type="term" value="F:proton-transporting ATPase activity, rotational mechanism"/>
    <property type="evidence" value="ECO:0007669"/>
    <property type="project" value="InterPro"/>
</dbReference>
<sequence length="838" mass="93758">MSSFLGNIDIWRSEEMQLVQLMIPSEAAHDTVAALGEIGLLQFKDLNTEKSAFQRTYANQVKRSDEMARKLRFFTDQVHKANMTVSGRALTWERALTVDELEAKLDDLERETIEHNNNSERLLRTYSELVELQTLLDKAGQFFHATNVQSAARAAVSSPSVPDTPPPDMGQPLLGPDREAAQGPETGPKIGRLGFVAGLIPQAKLDSFERILFRATRGNVFLKNSPVGRVRDPSSGDDMEKSAFVVFFAGDRSKTKIMKICEAFGANRYPFPEEVPRQRQMHAEVTTRLRELKTTVEAGDMHRQGVLTTVAQNLDAWTLLVRKEKAIYHTLNKMNMDFTRKVLVAEAWVPSSARARVSEALRQAAVQSEAQVTTVMQPINDRHQVPPTYFQTNKFTACFQTIVDAYGIANYREVNPAVFTIMTFPFLFAVMFGDFGHGILMLLFALLLVLSEKSLGKQQLDDITSMLFGGRYCILLMAMFSMYTGVIYNEFFSIPMTLFAGPSHFACYLDGEATPTGPDYLKNCSYAGGEVGFEGPNPYPFGVDPVWRGTKTELPYLNSLKMKMSILIGVTHMNLGILMSLYNNNYFRDTLSTWCEFVPQMIFLNSLFGYLSFLITFKWATGMTTDLYHVLIYMFLKPGEIDASGYAFNSQAAVQNTLLILAFVAVPWMLFPKPLILKARNDAAKRSGGSYQEMSEEGDHEHGGGHGGGHEEFEFGEVMVHQMIHAIEFVLGAVSNTASYLRLWALSLAHSQLSAVFYDRVLMASLQSGNAAAMVVGFFVWALATLGVLMVMESLSAFLHALRLHWVEFQNKFYKGTGWQFSPFSFSSLQAEDGTHNS</sequence>
<feature type="transmembrane region" description="Helical" evidence="9">
    <location>
        <begin position="771"/>
        <end position="792"/>
    </location>
</feature>
<dbReference type="PANTHER" id="PTHR11629:SF63">
    <property type="entry name" value="V-TYPE PROTON ATPASE SUBUNIT A"/>
    <property type="match status" value="1"/>
</dbReference>
<dbReference type="AlphaFoldDB" id="A0A250WQY1"/>
<evidence type="ECO:0000313" key="12">
    <source>
        <dbReference type="EMBL" id="GAX73201.1"/>
    </source>
</evidence>
<keyword evidence="4 9" id="KW-0812">Transmembrane</keyword>
<keyword evidence="3 9" id="KW-0813">Transport</keyword>
<dbReference type="GO" id="GO:0007035">
    <property type="term" value="P:vacuolar acidification"/>
    <property type="evidence" value="ECO:0007669"/>
    <property type="project" value="TreeGrafter"/>
</dbReference>
<dbReference type="STRING" id="1157962.A0A250WQY1"/>
<feature type="region of interest" description="Disordered" evidence="11">
    <location>
        <begin position="688"/>
        <end position="707"/>
    </location>
</feature>
<accession>A0A250WQY1</accession>
<comment type="similarity">
    <text evidence="2 9">Belongs to the V-ATPase 116 kDa subunit family.</text>
</comment>
<comment type="subcellular location">
    <subcellularLocation>
        <location evidence="1">Membrane</location>
        <topology evidence="1">Multi-pass membrane protein</topology>
    </subcellularLocation>
</comment>
<feature type="coiled-coil region" evidence="10">
    <location>
        <begin position="98"/>
        <end position="125"/>
    </location>
</feature>
<reference evidence="12 13" key="1">
    <citation type="submission" date="2017-08" db="EMBL/GenBank/DDBJ databases">
        <title>Acidophilic green algal genome provides insights into adaptation to an acidic environment.</title>
        <authorList>
            <person name="Hirooka S."/>
            <person name="Hirose Y."/>
            <person name="Kanesaki Y."/>
            <person name="Higuchi S."/>
            <person name="Fujiwara T."/>
            <person name="Onuma R."/>
            <person name="Era A."/>
            <person name="Ohbayashi R."/>
            <person name="Uzuka A."/>
            <person name="Nozaki H."/>
            <person name="Yoshikawa H."/>
            <person name="Miyagishima S.Y."/>
        </authorList>
    </citation>
    <scope>NUCLEOTIDE SEQUENCE [LARGE SCALE GENOMIC DNA]</scope>
    <source>
        <strain evidence="12 13">NIES-2499</strain>
    </source>
</reference>
<keyword evidence="8 9" id="KW-0472">Membrane</keyword>
<dbReference type="InterPro" id="IPR026028">
    <property type="entry name" value="V-type_ATPase_116kDa_su_euka"/>
</dbReference>
<evidence type="ECO:0000256" key="6">
    <source>
        <dbReference type="ARBA" id="ARBA00022989"/>
    </source>
</evidence>
<feature type="transmembrane region" description="Helical" evidence="9">
    <location>
        <begin position="564"/>
        <end position="582"/>
    </location>
</feature>
<dbReference type="PIRSF" id="PIRSF001293">
    <property type="entry name" value="ATP6V0A1"/>
    <property type="match status" value="1"/>
</dbReference>
<evidence type="ECO:0000256" key="10">
    <source>
        <dbReference type="SAM" id="Coils"/>
    </source>
</evidence>
<dbReference type="GO" id="GO:0051117">
    <property type="term" value="F:ATPase binding"/>
    <property type="evidence" value="ECO:0007669"/>
    <property type="project" value="TreeGrafter"/>
</dbReference>
<keyword evidence="7 9" id="KW-0406">Ion transport</keyword>
<evidence type="ECO:0000256" key="2">
    <source>
        <dbReference type="ARBA" id="ARBA00009904"/>
    </source>
</evidence>
<feature type="transmembrane region" description="Helical" evidence="9">
    <location>
        <begin position="471"/>
        <end position="488"/>
    </location>
</feature>
<evidence type="ECO:0000256" key="5">
    <source>
        <dbReference type="ARBA" id="ARBA00022781"/>
    </source>
</evidence>
<feature type="region of interest" description="Disordered" evidence="11">
    <location>
        <begin position="154"/>
        <end position="184"/>
    </location>
</feature>
<feature type="transmembrane region" description="Helical" evidence="9">
    <location>
        <begin position="602"/>
        <end position="620"/>
    </location>
</feature>
<proteinExistence type="inferred from homology"/>
<comment type="function">
    <text evidence="9">Essential component of the vacuolar proton pump (V-ATPase), a multimeric enzyme that catalyzes the translocation of protons across the membranes. Required for assembly and activity of the V-ATPase.</text>
</comment>